<keyword evidence="2" id="KW-1133">Transmembrane helix</keyword>
<accession>A0A6G1L9X3</accession>
<reference evidence="3" key="1">
    <citation type="journal article" date="2020" name="Stud. Mycol.">
        <title>101 Dothideomycetes genomes: a test case for predicting lifestyles and emergence of pathogens.</title>
        <authorList>
            <person name="Haridas S."/>
            <person name="Albert R."/>
            <person name="Binder M."/>
            <person name="Bloem J."/>
            <person name="Labutti K."/>
            <person name="Salamov A."/>
            <person name="Andreopoulos B."/>
            <person name="Baker S."/>
            <person name="Barry K."/>
            <person name="Bills G."/>
            <person name="Bluhm B."/>
            <person name="Cannon C."/>
            <person name="Castanera R."/>
            <person name="Culley D."/>
            <person name="Daum C."/>
            <person name="Ezra D."/>
            <person name="Gonzalez J."/>
            <person name="Henrissat B."/>
            <person name="Kuo A."/>
            <person name="Liang C."/>
            <person name="Lipzen A."/>
            <person name="Lutzoni F."/>
            <person name="Magnuson J."/>
            <person name="Mondo S."/>
            <person name="Nolan M."/>
            <person name="Ohm R."/>
            <person name="Pangilinan J."/>
            <person name="Park H.-J."/>
            <person name="Ramirez L."/>
            <person name="Alfaro M."/>
            <person name="Sun H."/>
            <person name="Tritt A."/>
            <person name="Yoshinaga Y."/>
            <person name="Zwiers L.-H."/>
            <person name="Turgeon B."/>
            <person name="Goodwin S."/>
            <person name="Spatafora J."/>
            <person name="Crous P."/>
            <person name="Grigoriev I."/>
        </authorList>
    </citation>
    <scope>NUCLEOTIDE SEQUENCE</scope>
    <source>
        <strain evidence="3">CBS 116005</strain>
    </source>
</reference>
<feature type="compositionally biased region" description="Polar residues" evidence="1">
    <location>
        <begin position="396"/>
        <end position="406"/>
    </location>
</feature>
<evidence type="ECO:0000313" key="4">
    <source>
        <dbReference type="Proteomes" id="UP000799436"/>
    </source>
</evidence>
<keyword evidence="2" id="KW-0472">Membrane</keyword>
<sequence length="417" mass="44886">MLIIDAITPEILPSPIVLIFAATMSMVYIFFHNLAALLTSRGSRGRRDEPGAVVRWLAVIVLRFDVTIWLVACCVNITFTIAREPDCFSSKTAKSTEAIDKGTTCIVQRSGVGASLLALLASSALFVLIHKTSSPFRAHLFGISAETPLLPLQLPYEASAKKAMYSQMSFQCRSSTSLARHTLTIPPTPFTRSTSNLLPACPDNTTLGLGIHPPAKHSTASLLTPRPSLSSIRTCTTTSSLPPPSSPLPPLPVYLPEKHGKTVRTERLTPCYQLGRSSSGRTIRIVVPSPSPSMITLPSGLDRSESLSSIYSRSISGESVRPPLLLGDTGRTHSASTVHTVAKSPLCTVQTASDVLPARREKRKLDKKWSFECDSNDSDIDDAATLQARLPPVSAVTRTNSSTSLVGKSPRHGPPRL</sequence>
<evidence type="ECO:0000313" key="3">
    <source>
        <dbReference type="EMBL" id="KAF2769731.1"/>
    </source>
</evidence>
<evidence type="ECO:0000256" key="1">
    <source>
        <dbReference type="SAM" id="MobiDB-lite"/>
    </source>
</evidence>
<proteinExistence type="predicted"/>
<gene>
    <name evidence="3" type="ORF">EJ03DRAFT_87698</name>
</gene>
<protein>
    <submittedName>
        <fullName evidence="3">Uncharacterized protein</fullName>
    </submittedName>
</protein>
<dbReference type="Proteomes" id="UP000799436">
    <property type="component" value="Unassembled WGS sequence"/>
</dbReference>
<dbReference type="EMBL" id="ML995831">
    <property type="protein sequence ID" value="KAF2769731.1"/>
    <property type="molecule type" value="Genomic_DNA"/>
</dbReference>
<dbReference type="OrthoDB" id="3944567at2759"/>
<evidence type="ECO:0000256" key="2">
    <source>
        <dbReference type="SAM" id="Phobius"/>
    </source>
</evidence>
<feature type="transmembrane region" description="Helical" evidence="2">
    <location>
        <begin position="12"/>
        <end position="31"/>
    </location>
</feature>
<keyword evidence="2" id="KW-0812">Transmembrane</keyword>
<feature type="region of interest" description="Disordered" evidence="1">
    <location>
        <begin position="391"/>
        <end position="417"/>
    </location>
</feature>
<dbReference type="AlphaFoldDB" id="A0A6G1L9X3"/>
<feature type="transmembrane region" description="Helical" evidence="2">
    <location>
        <begin position="111"/>
        <end position="129"/>
    </location>
</feature>
<organism evidence="3 4">
    <name type="scientific">Teratosphaeria nubilosa</name>
    <dbReference type="NCBI Taxonomy" id="161662"/>
    <lineage>
        <taxon>Eukaryota</taxon>
        <taxon>Fungi</taxon>
        <taxon>Dikarya</taxon>
        <taxon>Ascomycota</taxon>
        <taxon>Pezizomycotina</taxon>
        <taxon>Dothideomycetes</taxon>
        <taxon>Dothideomycetidae</taxon>
        <taxon>Mycosphaerellales</taxon>
        <taxon>Teratosphaeriaceae</taxon>
        <taxon>Teratosphaeria</taxon>
    </lineage>
</organism>
<keyword evidence="4" id="KW-1185">Reference proteome</keyword>
<name>A0A6G1L9X3_9PEZI</name>